<name>A0A845E0M3_9BACI</name>
<gene>
    <name evidence="9 13" type="primary">dnaK</name>
    <name evidence="13" type="ORF">GLW04_08010</name>
</gene>
<keyword evidence="4 9" id="KW-0597">Phosphoprotein</keyword>
<feature type="compositionally biased region" description="Low complexity" evidence="12">
    <location>
        <begin position="577"/>
        <end position="590"/>
    </location>
</feature>
<evidence type="ECO:0000256" key="2">
    <source>
        <dbReference type="ARBA" id="ARBA00007381"/>
    </source>
</evidence>
<dbReference type="Gene3D" id="3.30.420.40">
    <property type="match status" value="2"/>
</dbReference>
<feature type="region of interest" description="Disordered" evidence="12">
    <location>
        <begin position="577"/>
        <end position="609"/>
    </location>
</feature>
<dbReference type="OrthoDB" id="9766019at2"/>
<dbReference type="GO" id="GO:0005524">
    <property type="term" value="F:ATP binding"/>
    <property type="evidence" value="ECO:0007669"/>
    <property type="project" value="UniProtKB-UniRule"/>
</dbReference>
<dbReference type="SUPFAM" id="SSF100934">
    <property type="entry name" value="Heat shock protein 70kD (HSP70), C-terminal subdomain"/>
    <property type="match status" value="1"/>
</dbReference>
<dbReference type="SUPFAM" id="SSF100920">
    <property type="entry name" value="Heat shock protein 70kD (HSP70), peptide-binding domain"/>
    <property type="match status" value="1"/>
</dbReference>
<feature type="compositionally biased region" description="Basic and acidic residues" evidence="12">
    <location>
        <begin position="526"/>
        <end position="542"/>
    </location>
</feature>
<dbReference type="Pfam" id="PF00012">
    <property type="entry name" value="HSP70"/>
    <property type="match status" value="1"/>
</dbReference>
<dbReference type="GO" id="GO:0140662">
    <property type="term" value="F:ATP-dependent protein folding chaperone"/>
    <property type="evidence" value="ECO:0007669"/>
    <property type="project" value="InterPro"/>
</dbReference>
<dbReference type="Gene3D" id="3.90.640.10">
    <property type="entry name" value="Actin, Chain A, domain 4"/>
    <property type="match status" value="1"/>
</dbReference>
<organism evidence="13 14">
    <name type="scientific">Halobacillus litoralis</name>
    <dbReference type="NCBI Taxonomy" id="45668"/>
    <lineage>
        <taxon>Bacteria</taxon>
        <taxon>Bacillati</taxon>
        <taxon>Bacillota</taxon>
        <taxon>Bacilli</taxon>
        <taxon>Bacillales</taxon>
        <taxon>Bacillaceae</taxon>
        <taxon>Halobacillus</taxon>
    </lineage>
</organism>
<dbReference type="FunFam" id="3.90.640.10:FF:000003">
    <property type="entry name" value="Molecular chaperone DnaK"/>
    <property type="match status" value="1"/>
</dbReference>
<dbReference type="Gene3D" id="1.20.1270.10">
    <property type="match status" value="1"/>
</dbReference>
<feature type="compositionally biased region" description="Acidic residues" evidence="12">
    <location>
        <begin position="591"/>
        <end position="609"/>
    </location>
</feature>
<dbReference type="PROSITE" id="PS00297">
    <property type="entry name" value="HSP70_1"/>
    <property type="match status" value="1"/>
</dbReference>
<dbReference type="Proteomes" id="UP000460949">
    <property type="component" value="Unassembled WGS sequence"/>
</dbReference>
<comment type="function">
    <text evidence="1 9">Acts as a chaperone.</text>
</comment>
<dbReference type="InterPro" id="IPR029048">
    <property type="entry name" value="HSP70_C_sf"/>
</dbReference>
<dbReference type="NCBIfam" id="NF001413">
    <property type="entry name" value="PRK00290.1"/>
    <property type="match status" value="1"/>
</dbReference>
<proteinExistence type="evidence at transcript level"/>
<evidence type="ECO:0000256" key="4">
    <source>
        <dbReference type="ARBA" id="ARBA00022553"/>
    </source>
</evidence>
<keyword evidence="5 9" id="KW-0547">Nucleotide-binding</keyword>
<keyword evidence="6 9" id="KW-0067">ATP-binding</keyword>
<keyword evidence="8 9" id="KW-0143">Chaperone</keyword>
<feature type="region of interest" description="Disordered" evidence="12">
    <location>
        <begin position="526"/>
        <end position="551"/>
    </location>
</feature>
<comment type="caution">
    <text evidence="13">The sequence shown here is derived from an EMBL/GenBank/DDBJ whole genome shotgun (WGS) entry which is preliminary data.</text>
</comment>
<evidence type="ECO:0000313" key="14">
    <source>
        <dbReference type="Proteomes" id="UP000460949"/>
    </source>
</evidence>
<keyword evidence="11" id="KW-0175">Coiled coil</keyword>
<evidence type="ECO:0000256" key="8">
    <source>
        <dbReference type="ARBA" id="ARBA00023186"/>
    </source>
</evidence>
<evidence type="ECO:0000256" key="12">
    <source>
        <dbReference type="SAM" id="MobiDB-lite"/>
    </source>
</evidence>
<dbReference type="InterPro" id="IPR013126">
    <property type="entry name" value="Hsp_70_fam"/>
</dbReference>
<accession>A0A845E0M3</accession>
<evidence type="ECO:0000256" key="6">
    <source>
        <dbReference type="ARBA" id="ARBA00022840"/>
    </source>
</evidence>
<dbReference type="FunFam" id="2.60.34.10:FF:000014">
    <property type="entry name" value="Chaperone protein DnaK HSP70"/>
    <property type="match status" value="1"/>
</dbReference>
<dbReference type="PRINTS" id="PR00301">
    <property type="entry name" value="HEATSHOCK70"/>
</dbReference>
<dbReference type="PROSITE" id="PS00329">
    <property type="entry name" value="HSP70_2"/>
    <property type="match status" value="1"/>
</dbReference>
<dbReference type="RefSeq" id="WP_160836168.1">
    <property type="nucleotide sequence ID" value="NZ_JAIVAK010000002.1"/>
</dbReference>
<evidence type="ECO:0000256" key="5">
    <source>
        <dbReference type="ARBA" id="ARBA00022741"/>
    </source>
</evidence>
<dbReference type="CDD" id="cd10234">
    <property type="entry name" value="ASKHA_NBD_HSP70_DnaK-like"/>
    <property type="match status" value="1"/>
</dbReference>
<protein>
    <recommendedName>
        <fullName evidence="3 9">Chaperone protein DnaK</fullName>
    </recommendedName>
    <alternativeName>
        <fullName evidence="9">HSP70</fullName>
    </alternativeName>
    <alternativeName>
        <fullName evidence="9">Heat shock 70 kDa protein</fullName>
    </alternativeName>
    <alternativeName>
        <fullName evidence="9">Heat shock protein 70</fullName>
    </alternativeName>
</protein>
<dbReference type="AlphaFoldDB" id="A0A845E0M3"/>
<evidence type="ECO:0000256" key="10">
    <source>
        <dbReference type="RuleBase" id="RU003322"/>
    </source>
</evidence>
<evidence type="ECO:0000256" key="3">
    <source>
        <dbReference type="ARBA" id="ARBA00014415"/>
    </source>
</evidence>
<dbReference type="GO" id="GO:0051082">
    <property type="term" value="F:unfolded protein binding"/>
    <property type="evidence" value="ECO:0007669"/>
    <property type="project" value="InterPro"/>
</dbReference>
<dbReference type="NCBIfam" id="TIGR02350">
    <property type="entry name" value="prok_dnaK"/>
    <property type="match status" value="1"/>
</dbReference>
<evidence type="ECO:0000256" key="9">
    <source>
        <dbReference type="HAMAP-Rule" id="MF_00332"/>
    </source>
</evidence>
<dbReference type="InterPro" id="IPR018181">
    <property type="entry name" value="Heat_shock_70_CS"/>
</dbReference>
<dbReference type="FunFam" id="1.20.1270.10:FF:000001">
    <property type="entry name" value="Molecular chaperone DnaK"/>
    <property type="match status" value="1"/>
</dbReference>
<dbReference type="InterPro" id="IPR043129">
    <property type="entry name" value="ATPase_NBD"/>
</dbReference>
<evidence type="ECO:0000256" key="1">
    <source>
        <dbReference type="ARBA" id="ARBA00002290"/>
    </source>
</evidence>
<evidence type="ECO:0000256" key="11">
    <source>
        <dbReference type="SAM" id="Coils"/>
    </source>
</evidence>
<evidence type="ECO:0000313" key="13">
    <source>
        <dbReference type="EMBL" id="MYL19827.1"/>
    </source>
</evidence>
<reference evidence="13 14" key="1">
    <citation type="submission" date="2019-11" db="EMBL/GenBank/DDBJ databases">
        <title>Genome sequences of 17 halophilic strains isolated from different environments.</title>
        <authorList>
            <person name="Furrow R.E."/>
        </authorList>
    </citation>
    <scope>NUCLEOTIDE SEQUENCE [LARGE SCALE GENOMIC DNA]</scope>
    <source>
        <strain evidence="13 14">22511_23_Filter</strain>
    </source>
</reference>
<dbReference type="FunFam" id="3.30.420.40:FF:000071">
    <property type="entry name" value="Molecular chaperone DnaK"/>
    <property type="match status" value="1"/>
</dbReference>
<sequence length="609" mass="65951">MGKIIGIDLGTTNSCVAVMEGGEAKVIPNPEGNRTTPSAVAFKNGERQVGEVAKRQAITNPNTLLSIKRHMGTDYKVEVEGKEYTPQEVSAIILQYIKNYAEDYLGETVDKAVITVPAYFNDAERQATKDAGKIAGLQVERIINEPTAAALAYGIDKEDQDQTILVYDLGGGTFDVSILDIGDGTFEVVSTAGDNRLGGDDFDQVIIDHMVAEFKKENGIDLSQDKMAKQRLKDAAEKAKKDLSGVAQTQISLPFITAGEAGPLHLEMNLTRAKFEELASDLVERSMKPTRQALKDAGMSAGDIHKVILVGGSTRIPAVQEAIKREIGQDPSKGVNPDEVVALGASIQGGVLQGDVKDVVLLDVTPLSLGIETMGGVTTKLIERNTTIPTSHSQTFSTAADNQTAVDIHVLQGEREMAQDNKTLGRFQLTDIPPAPRGVPQIEVSFDIDANGIVNVRAKDLGTNKEQSITIKSSSGLSDDEVEDMVRQAEENAEEDKKKREAVELRNEADQLIFTTDKTIKDLGEQVSEDEKQKAETAKEELQTALEGEDLDAIREKKDALQEQVQALSVKLYEQAQAQAEAQQGEQAGGADEDVVDADYEEVNEDDKK</sequence>
<comment type="similarity">
    <text evidence="2 9 10">Belongs to the heat shock protein 70 family.</text>
</comment>
<dbReference type="PANTHER" id="PTHR19375">
    <property type="entry name" value="HEAT SHOCK PROTEIN 70KDA"/>
    <property type="match status" value="1"/>
</dbReference>
<dbReference type="InterPro" id="IPR012725">
    <property type="entry name" value="Chaperone_DnaK"/>
</dbReference>
<dbReference type="Gene3D" id="2.60.34.10">
    <property type="entry name" value="Substrate Binding Domain Of DNAk, Chain A, domain 1"/>
    <property type="match status" value="1"/>
</dbReference>
<dbReference type="EMBL" id="WMET01000001">
    <property type="protein sequence ID" value="MYL19827.1"/>
    <property type="molecule type" value="Genomic_DNA"/>
</dbReference>
<dbReference type="HAMAP" id="MF_00332">
    <property type="entry name" value="DnaK"/>
    <property type="match status" value="1"/>
</dbReference>
<dbReference type="InterPro" id="IPR029047">
    <property type="entry name" value="HSP70_peptide-bd_sf"/>
</dbReference>
<comment type="induction">
    <text evidence="9">By stress conditions e.g. heat shock.</text>
</comment>
<dbReference type="SUPFAM" id="SSF53067">
    <property type="entry name" value="Actin-like ATPase domain"/>
    <property type="match status" value="2"/>
</dbReference>
<feature type="modified residue" description="Phosphothreonine; by autocatalysis" evidence="9">
    <location>
        <position position="173"/>
    </location>
</feature>
<dbReference type="PROSITE" id="PS01036">
    <property type="entry name" value="HSP70_3"/>
    <property type="match status" value="1"/>
</dbReference>
<keyword evidence="7 9" id="KW-0346">Stress response</keyword>
<evidence type="ECO:0000256" key="7">
    <source>
        <dbReference type="ARBA" id="ARBA00023016"/>
    </source>
</evidence>
<feature type="coiled-coil region" evidence="11">
    <location>
        <begin position="222"/>
        <end position="249"/>
    </location>
</feature>